<dbReference type="GO" id="GO:0003677">
    <property type="term" value="F:DNA binding"/>
    <property type="evidence" value="ECO:0007669"/>
    <property type="project" value="InterPro"/>
</dbReference>
<dbReference type="Gene3D" id="3.70.10.10">
    <property type="match status" value="1"/>
</dbReference>
<gene>
    <name evidence="2" type="ORF">LCGC14_0688260</name>
</gene>
<organism evidence="2">
    <name type="scientific">marine sediment metagenome</name>
    <dbReference type="NCBI Taxonomy" id="412755"/>
    <lineage>
        <taxon>unclassified sequences</taxon>
        <taxon>metagenomes</taxon>
        <taxon>ecological metagenomes</taxon>
    </lineage>
</organism>
<feature type="non-terminal residue" evidence="2">
    <location>
        <position position="144"/>
    </location>
</feature>
<protein>
    <recommendedName>
        <fullName evidence="1">Proliferating cell nuclear antigen PCNA N-terminal domain-containing protein</fullName>
    </recommendedName>
</protein>
<dbReference type="Pfam" id="PF00705">
    <property type="entry name" value="PCNA_N"/>
    <property type="match status" value="1"/>
</dbReference>
<dbReference type="EMBL" id="LAZR01001419">
    <property type="protein sequence ID" value="KKN44948.1"/>
    <property type="molecule type" value="Genomic_DNA"/>
</dbReference>
<accession>A0A0F9TUB1</accession>
<dbReference type="SUPFAM" id="SSF55979">
    <property type="entry name" value="DNA clamp"/>
    <property type="match status" value="1"/>
</dbReference>
<dbReference type="InterPro" id="IPR022648">
    <property type="entry name" value="Pr_cel_nuc_antig_N"/>
</dbReference>
<evidence type="ECO:0000313" key="2">
    <source>
        <dbReference type="EMBL" id="KKN44948.1"/>
    </source>
</evidence>
<reference evidence="2" key="1">
    <citation type="journal article" date="2015" name="Nature">
        <title>Complex archaea that bridge the gap between prokaryotes and eukaryotes.</title>
        <authorList>
            <person name="Spang A."/>
            <person name="Saw J.H."/>
            <person name="Jorgensen S.L."/>
            <person name="Zaremba-Niedzwiedzka K."/>
            <person name="Martijn J."/>
            <person name="Lind A.E."/>
            <person name="van Eijk R."/>
            <person name="Schleper C."/>
            <person name="Guy L."/>
            <person name="Ettema T.J."/>
        </authorList>
    </citation>
    <scope>NUCLEOTIDE SEQUENCE</scope>
</reference>
<dbReference type="InterPro" id="IPR046938">
    <property type="entry name" value="DNA_clamp_sf"/>
</dbReference>
<name>A0A0F9TUB1_9ZZZZ</name>
<comment type="caution">
    <text evidence="2">The sequence shown here is derived from an EMBL/GenBank/DDBJ whole genome shotgun (WGS) entry which is preliminary data.</text>
</comment>
<dbReference type="AlphaFoldDB" id="A0A0F9TUB1"/>
<dbReference type="GO" id="GO:0006275">
    <property type="term" value="P:regulation of DNA replication"/>
    <property type="evidence" value="ECO:0007669"/>
    <property type="project" value="InterPro"/>
</dbReference>
<sequence>MNLEMDGKSFGVFKDFMGLMRLMNKEITLNVDETGIGVMGMDPSHVMMIDAKILPGLFETFTPSEKMITINVAEFCKFLDRIGKDERPTIRYDKEKAQIQILAKKAGYTRRFTLSTLEPLQEEVPKPKIFFKAKGRILTQSVER</sequence>
<evidence type="ECO:0000259" key="1">
    <source>
        <dbReference type="Pfam" id="PF00705"/>
    </source>
</evidence>
<feature type="domain" description="Proliferating cell nuclear antigen PCNA N-terminal" evidence="1">
    <location>
        <begin position="11"/>
        <end position="104"/>
    </location>
</feature>
<proteinExistence type="predicted"/>